<dbReference type="PANTHER" id="PTHR43429:SF3">
    <property type="entry name" value="NITRITE REDUCTASE [NAD(P)H]"/>
    <property type="match status" value="1"/>
</dbReference>
<dbReference type="InterPro" id="IPR041575">
    <property type="entry name" value="Rubredoxin_C"/>
</dbReference>
<dbReference type="InterPro" id="IPR023753">
    <property type="entry name" value="FAD/NAD-binding_dom"/>
</dbReference>
<dbReference type="PANTHER" id="PTHR43429">
    <property type="entry name" value="PYRIDINE NUCLEOTIDE-DISULFIDE OXIDOREDUCTASE DOMAIN-CONTAINING"/>
    <property type="match status" value="1"/>
</dbReference>
<dbReference type="Gene3D" id="3.50.50.60">
    <property type="entry name" value="FAD/NAD(P)-binding domain"/>
    <property type="match status" value="2"/>
</dbReference>
<evidence type="ECO:0000259" key="6">
    <source>
        <dbReference type="Pfam" id="PF18267"/>
    </source>
</evidence>
<accession>A0AB74UDH0</accession>
<evidence type="ECO:0000256" key="3">
    <source>
        <dbReference type="ARBA" id="ARBA00022630"/>
    </source>
</evidence>
<dbReference type="GO" id="GO:0016491">
    <property type="term" value="F:oxidoreductase activity"/>
    <property type="evidence" value="ECO:0007669"/>
    <property type="project" value="InterPro"/>
</dbReference>
<organism evidence="7">
    <name type="scientific">Salinicola endophyticus</name>
    <dbReference type="NCBI Taxonomy" id="1949083"/>
    <lineage>
        <taxon>Bacteria</taxon>
        <taxon>Pseudomonadati</taxon>
        <taxon>Pseudomonadota</taxon>
        <taxon>Gammaproteobacteria</taxon>
        <taxon>Oceanospirillales</taxon>
        <taxon>Halomonadaceae</taxon>
        <taxon>Salinicola</taxon>
    </lineage>
</organism>
<reference evidence="7" key="1">
    <citation type="submission" date="2024-06" db="EMBL/GenBank/DDBJ databases">
        <title>Complete genome of Salinicola endophyticus HNIBRBA4755.</title>
        <authorList>
            <person name="Shin S.Y."/>
            <person name="Kang H."/>
            <person name="Song J."/>
        </authorList>
    </citation>
    <scope>NUCLEOTIDE SEQUENCE</scope>
    <source>
        <strain evidence="7">HNIBRBA4755</strain>
    </source>
</reference>
<keyword evidence="4" id="KW-0274">FAD</keyword>
<evidence type="ECO:0000256" key="4">
    <source>
        <dbReference type="ARBA" id="ARBA00022827"/>
    </source>
</evidence>
<evidence type="ECO:0000256" key="1">
    <source>
        <dbReference type="ARBA" id="ARBA00001974"/>
    </source>
</evidence>
<dbReference type="InterPro" id="IPR050260">
    <property type="entry name" value="FAD-bd_OxRdtase"/>
</dbReference>
<dbReference type="PRINTS" id="PR00411">
    <property type="entry name" value="PNDRDTASEI"/>
</dbReference>
<name>A0AB74UDH0_9GAMM</name>
<feature type="domain" description="FAD/NAD(P)-binding" evidence="5">
    <location>
        <begin position="18"/>
        <end position="296"/>
    </location>
</feature>
<keyword evidence="3" id="KW-0285">Flavoprotein</keyword>
<dbReference type="SUPFAM" id="SSF51905">
    <property type="entry name" value="FAD/NAD(P)-binding domain"/>
    <property type="match status" value="2"/>
</dbReference>
<proteinExistence type="inferred from homology"/>
<protein>
    <submittedName>
        <fullName evidence="7">FAD-dependent oxidoreductase</fullName>
    </submittedName>
</protein>
<dbReference type="InterPro" id="IPR036188">
    <property type="entry name" value="FAD/NAD-bd_sf"/>
</dbReference>
<dbReference type="PRINTS" id="PR00368">
    <property type="entry name" value="FADPNR"/>
</dbReference>
<comment type="similarity">
    <text evidence="2">Belongs to the FAD-dependent oxidoreductase family.</text>
</comment>
<dbReference type="EMBL" id="CP159578">
    <property type="protein sequence ID" value="XCJ78636.1"/>
    <property type="molecule type" value="Genomic_DNA"/>
</dbReference>
<dbReference type="RefSeq" id="WP_353979611.1">
    <property type="nucleotide sequence ID" value="NZ_CP159578.1"/>
</dbReference>
<dbReference type="Gene3D" id="3.30.390.30">
    <property type="match status" value="1"/>
</dbReference>
<dbReference type="Pfam" id="PF07992">
    <property type="entry name" value="Pyr_redox_2"/>
    <property type="match status" value="1"/>
</dbReference>
<evidence type="ECO:0000259" key="5">
    <source>
        <dbReference type="Pfam" id="PF07992"/>
    </source>
</evidence>
<gene>
    <name evidence="7" type="ORF">ABV408_14495</name>
</gene>
<feature type="domain" description="NADH-rubredoxin oxidoreductase C-terminal" evidence="6">
    <location>
        <begin position="335"/>
        <end position="394"/>
    </location>
</feature>
<comment type="cofactor">
    <cofactor evidence="1">
        <name>FAD</name>
        <dbReference type="ChEBI" id="CHEBI:57692"/>
    </cofactor>
</comment>
<evidence type="ECO:0000256" key="2">
    <source>
        <dbReference type="ARBA" id="ARBA00006442"/>
    </source>
</evidence>
<evidence type="ECO:0000313" key="7">
    <source>
        <dbReference type="EMBL" id="XCJ78636.1"/>
    </source>
</evidence>
<dbReference type="Pfam" id="PF18267">
    <property type="entry name" value="Rubredoxin_C"/>
    <property type="match status" value="1"/>
</dbReference>
<dbReference type="InterPro" id="IPR016156">
    <property type="entry name" value="FAD/NAD-linked_Rdtase_dimer_sf"/>
</dbReference>
<dbReference type="AlphaFoldDB" id="A0AB74UDH0"/>
<sequence>MRETAQRAEPPNTGPRRWIIVGNGMAGHRLLNTLRTRCRLDVQITLIGEERAAAYNRVLLSPWLAGEIARPALDLEIAETRGNVSVSERLGQRVTVIDRAAREVTLETGERLAYDRLILATGSRPAMPRIPGIELGNVGAFRTLDDADWLADQSPGRKAIVVGGGLLGLEATEGLRRRGLEVTLLQRSERLMNRQLDRTAADWLAQALAQRGLTLMTGVTLARCEGDAAGNVCAVALADGRRLAADCVVIAAGIEAHSELGRRAGLDVARGIRVDAHLATSDPRIHALGECCEFEGDTVGLVEPIWQQVEVLAAHLCADAPGQATTPGYVRRDCATRLKVAGVSLYAFGPAEAEDAATEVLTYADAEHGDYRRLLLRDSRLIGALLYGDTAAGPALFALAQAATPLSHCREALLFGPRDIERHLATEAQPTQEEAA</sequence>